<dbReference type="InterPro" id="IPR011009">
    <property type="entry name" value="Kinase-like_dom_sf"/>
</dbReference>
<evidence type="ECO:0000256" key="1">
    <source>
        <dbReference type="SAM" id="MobiDB-lite"/>
    </source>
</evidence>
<keyword evidence="4" id="KW-1185">Reference proteome</keyword>
<dbReference type="AlphaFoldDB" id="A0AAN6XNE4"/>
<accession>A0AAN6XNE4</accession>
<sequence length="749" mass="84990">MTDRMDPITAFKNIVPSLRVQGIDGFGDAEYVPYFQLQDYWSMDRIRTVLEACNAGQSWINSLQKRFLRIFSILVFCTTPDTCMVGLLSHFFVNEVDDSSLPLDADQESTVKIFVDGTGRSANWNTFDSCQHQFNPAQTGGIRVANDRILAPRSILPWKPGPVLSNGEHIISQKYLVNLDAESYLDAPKISVTRFRLENSDAMTSYTDQSTTWAAWRSTCTSTERVFRGILNYRGSFRQNGWGCILFEFANGGSLEKYYTRHDSEDSLSSLDIHSLWKGASELLHGLAYLEKRRDHQDGFKPRDVFVFSWGPPGDKHRNFARPTSRYLFKFRYKHPGWLKPKEPPHEAKRALEFQAPEFSLWEMKDLEREHAGYTYNSFPMVPSPDHRKANIWSLGGIYLEILVWSITGEVGRLQFQSMRERLGHAGAFHNTTSTISLDSMLRRVLPPRVDDVSKAVMDLILGSMLCFDPTKREDASSLLDKFTDILEKPRSAKRVFGMTIGPKDSFGAIYGRHRQWLSESGQQGPAEPHPRAYNKRPSVPQNHSSGTGQRTISRPKAAAESRHSATKTTNPPLRNNRADTPQPHPDMGKLTRRASPRLDETRQRTRDEAPLRDTKQSTIPESRTTALQNGTHPPIPQTSSTDHNAPRRSSHQPYVDQRSPNNESPPSHLASPPFSPPATTYYQQQPLYVVLQPPPVHIHHGYPRFTDFMTDHRTNQQAQPPPPISQQPRPVVWAVFDRLSLGSSNILG</sequence>
<evidence type="ECO:0000313" key="3">
    <source>
        <dbReference type="EMBL" id="KAK4203610.1"/>
    </source>
</evidence>
<dbReference type="PROSITE" id="PS50011">
    <property type="entry name" value="PROTEIN_KINASE_DOM"/>
    <property type="match status" value="1"/>
</dbReference>
<dbReference type="GO" id="GO:0004672">
    <property type="term" value="F:protein kinase activity"/>
    <property type="evidence" value="ECO:0007669"/>
    <property type="project" value="InterPro"/>
</dbReference>
<dbReference type="SUPFAM" id="SSF56112">
    <property type="entry name" value="Protein kinase-like (PK-like)"/>
    <property type="match status" value="1"/>
</dbReference>
<feature type="domain" description="Protein kinase" evidence="2">
    <location>
        <begin position="158"/>
        <end position="487"/>
    </location>
</feature>
<feature type="compositionally biased region" description="Polar residues" evidence="1">
    <location>
        <begin position="540"/>
        <end position="553"/>
    </location>
</feature>
<feature type="compositionally biased region" description="Polar residues" evidence="1">
    <location>
        <begin position="617"/>
        <end position="644"/>
    </location>
</feature>
<dbReference type="GO" id="GO:0005524">
    <property type="term" value="F:ATP binding"/>
    <property type="evidence" value="ECO:0007669"/>
    <property type="project" value="InterPro"/>
</dbReference>
<name>A0AAN6XNE4_9PEZI</name>
<reference evidence="3" key="1">
    <citation type="journal article" date="2023" name="Mol. Phylogenet. Evol.">
        <title>Genome-scale phylogeny and comparative genomics of the fungal order Sordariales.</title>
        <authorList>
            <person name="Hensen N."/>
            <person name="Bonometti L."/>
            <person name="Westerberg I."/>
            <person name="Brannstrom I.O."/>
            <person name="Guillou S."/>
            <person name="Cros-Aarteil S."/>
            <person name="Calhoun S."/>
            <person name="Haridas S."/>
            <person name="Kuo A."/>
            <person name="Mondo S."/>
            <person name="Pangilinan J."/>
            <person name="Riley R."/>
            <person name="LaButti K."/>
            <person name="Andreopoulos B."/>
            <person name="Lipzen A."/>
            <person name="Chen C."/>
            <person name="Yan M."/>
            <person name="Daum C."/>
            <person name="Ng V."/>
            <person name="Clum A."/>
            <person name="Steindorff A."/>
            <person name="Ohm R.A."/>
            <person name="Martin F."/>
            <person name="Silar P."/>
            <person name="Natvig D.O."/>
            <person name="Lalanne C."/>
            <person name="Gautier V."/>
            <person name="Ament-Velasquez S.L."/>
            <person name="Kruys A."/>
            <person name="Hutchinson M.I."/>
            <person name="Powell A.J."/>
            <person name="Barry K."/>
            <person name="Miller A.N."/>
            <person name="Grigoriev I.V."/>
            <person name="Debuchy R."/>
            <person name="Gladieux P."/>
            <person name="Hiltunen Thoren M."/>
            <person name="Johannesson H."/>
        </authorList>
    </citation>
    <scope>NUCLEOTIDE SEQUENCE</scope>
    <source>
        <strain evidence="3">CBS 315.58</strain>
    </source>
</reference>
<feature type="compositionally biased region" description="Basic and acidic residues" evidence="1">
    <location>
        <begin position="597"/>
        <end position="616"/>
    </location>
</feature>
<dbReference type="InterPro" id="IPR000719">
    <property type="entry name" value="Prot_kinase_dom"/>
</dbReference>
<feature type="region of interest" description="Disordered" evidence="1">
    <location>
        <begin position="519"/>
        <end position="681"/>
    </location>
</feature>
<evidence type="ECO:0000313" key="4">
    <source>
        <dbReference type="Proteomes" id="UP001303160"/>
    </source>
</evidence>
<proteinExistence type="predicted"/>
<comment type="caution">
    <text evidence="3">The sequence shown here is derived from an EMBL/GenBank/DDBJ whole genome shotgun (WGS) entry which is preliminary data.</text>
</comment>
<dbReference type="Proteomes" id="UP001303160">
    <property type="component" value="Unassembled WGS sequence"/>
</dbReference>
<organism evidence="3 4">
    <name type="scientific">Triangularia verruculosa</name>
    <dbReference type="NCBI Taxonomy" id="2587418"/>
    <lineage>
        <taxon>Eukaryota</taxon>
        <taxon>Fungi</taxon>
        <taxon>Dikarya</taxon>
        <taxon>Ascomycota</taxon>
        <taxon>Pezizomycotina</taxon>
        <taxon>Sordariomycetes</taxon>
        <taxon>Sordariomycetidae</taxon>
        <taxon>Sordariales</taxon>
        <taxon>Podosporaceae</taxon>
        <taxon>Triangularia</taxon>
    </lineage>
</organism>
<dbReference type="Gene3D" id="1.10.510.10">
    <property type="entry name" value="Transferase(Phosphotransferase) domain 1"/>
    <property type="match status" value="1"/>
</dbReference>
<dbReference type="EMBL" id="MU863888">
    <property type="protein sequence ID" value="KAK4203610.1"/>
    <property type="molecule type" value="Genomic_DNA"/>
</dbReference>
<evidence type="ECO:0000259" key="2">
    <source>
        <dbReference type="PROSITE" id="PS50011"/>
    </source>
</evidence>
<gene>
    <name evidence="3" type="ORF">QBC40DRAFT_21214</name>
</gene>
<protein>
    <recommendedName>
        <fullName evidence="2">Protein kinase domain-containing protein</fullName>
    </recommendedName>
</protein>
<reference evidence="3" key="2">
    <citation type="submission" date="2023-05" db="EMBL/GenBank/DDBJ databases">
        <authorList>
            <consortium name="Lawrence Berkeley National Laboratory"/>
            <person name="Steindorff A."/>
            <person name="Hensen N."/>
            <person name="Bonometti L."/>
            <person name="Westerberg I."/>
            <person name="Brannstrom I.O."/>
            <person name="Guillou S."/>
            <person name="Cros-Aarteil S."/>
            <person name="Calhoun S."/>
            <person name="Haridas S."/>
            <person name="Kuo A."/>
            <person name="Mondo S."/>
            <person name="Pangilinan J."/>
            <person name="Riley R."/>
            <person name="Labutti K."/>
            <person name="Andreopoulos B."/>
            <person name="Lipzen A."/>
            <person name="Chen C."/>
            <person name="Yanf M."/>
            <person name="Daum C."/>
            <person name="Ng V."/>
            <person name="Clum A."/>
            <person name="Ohm R."/>
            <person name="Martin F."/>
            <person name="Silar P."/>
            <person name="Natvig D."/>
            <person name="Lalanne C."/>
            <person name="Gautier V."/>
            <person name="Ament-Velasquez S.L."/>
            <person name="Kruys A."/>
            <person name="Hutchinson M.I."/>
            <person name="Powell A.J."/>
            <person name="Barry K."/>
            <person name="Miller A.N."/>
            <person name="Grigoriev I.V."/>
            <person name="Debuchy R."/>
            <person name="Gladieux P."/>
            <person name="Thoren M.H."/>
            <person name="Johannesson H."/>
        </authorList>
    </citation>
    <scope>NUCLEOTIDE SEQUENCE</scope>
    <source>
        <strain evidence="3">CBS 315.58</strain>
    </source>
</reference>